<feature type="transmembrane region" description="Helical" evidence="7">
    <location>
        <begin position="130"/>
        <end position="151"/>
    </location>
</feature>
<comment type="subcellular location">
    <subcellularLocation>
        <location evidence="1">Cell membrane</location>
        <topology evidence="1">Multi-pass membrane protein</topology>
    </subcellularLocation>
</comment>
<feature type="transmembrane region" description="Helical" evidence="7">
    <location>
        <begin position="157"/>
        <end position="177"/>
    </location>
</feature>
<evidence type="ECO:0000256" key="7">
    <source>
        <dbReference type="SAM" id="Phobius"/>
    </source>
</evidence>
<feature type="transmembrane region" description="Helical" evidence="7">
    <location>
        <begin position="267"/>
        <end position="284"/>
    </location>
</feature>
<dbReference type="PANTHER" id="PTHR24221">
    <property type="entry name" value="ATP-BINDING CASSETTE SUB-FAMILY B"/>
    <property type="match status" value="1"/>
</dbReference>
<dbReference type="InterPro" id="IPR003593">
    <property type="entry name" value="AAA+_ATPase"/>
</dbReference>
<evidence type="ECO:0000259" key="9">
    <source>
        <dbReference type="PROSITE" id="PS50929"/>
    </source>
</evidence>
<evidence type="ECO:0000256" key="2">
    <source>
        <dbReference type="ARBA" id="ARBA00022692"/>
    </source>
</evidence>
<feature type="transmembrane region" description="Helical" evidence="7">
    <location>
        <begin position="237"/>
        <end position="261"/>
    </location>
</feature>
<comment type="caution">
    <text evidence="10">The sequence shown here is derived from an EMBL/GenBank/DDBJ whole genome shotgun (WGS) entry which is preliminary data.</text>
</comment>
<dbReference type="Pfam" id="PF00664">
    <property type="entry name" value="ABC_membrane"/>
    <property type="match status" value="1"/>
</dbReference>
<feature type="domain" description="ABC transmembrane type-1" evidence="9">
    <location>
        <begin position="18"/>
        <end position="298"/>
    </location>
</feature>
<evidence type="ECO:0000256" key="4">
    <source>
        <dbReference type="ARBA" id="ARBA00022840"/>
    </source>
</evidence>
<feature type="transmembrane region" description="Helical" evidence="7">
    <location>
        <begin position="54"/>
        <end position="76"/>
    </location>
</feature>
<evidence type="ECO:0000259" key="8">
    <source>
        <dbReference type="PROSITE" id="PS50893"/>
    </source>
</evidence>
<dbReference type="PROSITE" id="PS50929">
    <property type="entry name" value="ABC_TM1F"/>
    <property type="match status" value="1"/>
</dbReference>
<feature type="transmembrane region" description="Helical" evidence="7">
    <location>
        <begin position="21"/>
        <end position="42"/>
    </location>
</feature>
<dbReference type="SUPFAM" id="SSF90123">
    <property type="entry name" value="ABC transporter transmembrane region"/>
    <property type="match status" value="1"/>
</dbReference>
<dbReference type="PANTHER" id="PTHR24221:SF654">
    <property type="entry name" value="ATP-BINDING CASSETTE SUB-FAMILY B MEMBER 6"/>
    <property type="match status" value="1"/>
</dbReference>
<dbReference type="InterPro" id="IPR027417">
    <property type="entry name" value="P-loop_NTPase"/>
</dbReference>
<dbReference type="Proteomes" id="UP001236559">
    <property type="component" value="Unassembled WGS sequence"/>
</dbReference>
<evidence type="ECO:0000313" key="10">
    <source>
        <dbReference type="EMBL" id="MDQ0274272.1"/>
    </source>
</evidence>
<dbReference type="EMBL" id="JAUSTN010000001">
    <property type="protein sequence ID" value="MDQ0274272.1"/>
    <property type="molecule type" value="Genomic_DNA"/>
</dbReference>
<dbReference type="PROSITE" id="PS50893">
    <property type="entry name" value="ABC_TRANSPORTER_2"/>
    <property type="match status" value="1"/>
</dbReference>
<dbReference type="InterPro" id="IPR003439">
    <property type="entry name" value="ABC_transporter-like_ATP-bd"/>
</dbReference>
<sequence>MLNKKLLNEIGREKKSIITLIILKILELLTNIALIFAIGKFIEEIVAGKYEEKIFIIQILLIIIAKILIIKINSYISYKVSVNIKKSLRQRLFRKIYGFKMEYGEKISISEIINLSVEGIEQLNIFYGELLPQLIFSILGPLILFLIMSLINIKISLIALVFIPFIPIAIMMVQKLAKRVVKSYWKSYTNLGEVFIDFLYGLSTLKIFNTADKYNEKLNKMAEDFRMKTMKLLMVQLNNITVMDLVSYTGSATSIFMTLYYFSKGEINIFTGFAFILLSQEFFTPLRRLGALFHVAMNGISAANSLFEVLDIKETEDGINEITDEEVEISFNNLNFSYDKEKILENLNLKFNKNQITCLVGKSGSGKSTIAKLICGMLKNKEDSIIYNGKTNIKSDSLIENICMIDNSPFIFSQSLKYNLLLANPLAKDEELEESLKIVGLYEYFKNQKGLDTLLESQGNNLSGGQKQRISIARAILRKPKVLILDEAISNIDIESEEIILKVLSEMKKNMNIILITHRLRNTENSDYIYFVQDKKIIEEGSFEEMLNKNNFAKLYKAQMDLEMWGVK</sequence>
<proteinExistence type="predicted"/>
<name>A0ABU0ASM2_9FIRM</name>
<dbReference type="PROSITE" id="PS00211">
    <property type="entry name" value="ABC_TRANSPORTER_1"/>
    <property type="match status" value="1"/>
</dbReference>
<dbReference type="InterPro" id="IPR017871">
    <property type="entry name" value="ABC_transporter-like_CS"/>
</dbReference>
<keyword evidence="2 7" id="KW-0812">Transmembrane</keyword>
<evidence type="ECO:0000256" key="6">
    <source>
        <dbReference type="ARBA" id="ARBA00023136"/>
    </source>
</evidence>
<accession>A0ABU0ASM2</accession>
<dbReference type="SUPFAM" id="SSF52540">
    <property type="entry name" value="P-loop containing nucleoside triphosphate hydrolases"/>
    <property type="match status" value="1"/>
</dbReference>
<keyword evidence="5 7" id="KW-1133">Transmembrane helix</keyword>
<dbReference type="InterPro" id="IPR036640">
    <property type="entry name" value="ABC1_TM_sf"/>
</dbReference>
<evidence type="ECO:0000313" key="11">
    <source>
        <dbReference type="Proteomes" id="UP001236559"/>
    </source>
</evidence>
<gene>
    <name evidence="10" type="ORF">J2S72_000268</name>
</gene>
<keyword evidence="6 7" id="KW-0472">Membrane</keyword>
<evidence type="ECO:0000256" key="5">
    <source>
        <dbReference type="ARBA" id="ARBA00022989"/>
    </source>
</evidence>
<dbReference type="Gene3D" id="3.40.50.300">
    <property type="entry name" value="P-loop containing nucleotide triphosphate hydrolases"/>
    <property type="match status" value="1"/>
</dbReference>
<evidence type="ECO:0000256" key="3">
    <source>
        <dbReference type="ARBA" id="ARBA00022741"/>
    </source>
</evidence>
<keyword evidence="3" id="KW-0547">Nucleotide-binding</keyword>
<organism evidence="10 11">
    <name type="scientific">Peptoniphilus koenoeneniae</name>
    <dbReference type="NCBI Taxonomy" id="507751"/>
    <lineage>
        <taxon>Bacteria</taxon>
        <taxon>Bacillati</taxon>
        <taxon>Bacillota</taxon>
        <taxon>Tissierellia</taxon>
        <taxon>Tissierellales</taxon>
        <taxon>Peptoniphilaceae</taxon>
        <taxon>Peptoniphilus</taxon>
    </lineage>
</organism>
<dbReference type="SMART" id="SM00382">
    <property type="entry name" value="AAA"/>
    <property type="match status" value="1"/>
</dbReference>
<dbReference type="RefSeq" id="WP_307494863.1">
    <property type="nucleotide sequence ID" value="NZ_JAUSTN010000001.1"/>
</dbReference>
<feature type="domain" description="ABC transporter" evidence="8">
    <location>
        <begin position="329"/>
        <end position="559"/>
    </location>
</feature>
<keyword evidence="4" id="KW-0067">ATP-binding</keyword>
<reference evidence="10 11" key="1">
    <citation type="submission" date="2023-07" db="EMBL/GenBank/DDBJ databases">
        <title>Genomic Encyclopedia of Type Strains, Phase IV (KMG-IV): sequencing the most valuable type-strain genomes for metagenomic binning, comparative biology and taxonomic classification.</title>
        <authorList>
            <person name="Goeker M."/>
        </authorList>
    </citation>
    <scope>NUCLEOTIDE SEQUENCE [LARGE SCALE GENOMIC DNA]</scope>
    <source>
        <strain evidence="10 11">DSM 22616</strain>
    </source>
</reference>
<dbReference type="Gene3D" id="1.20.1560.10">
    <property type="entry name" value="ABC transporter type 1, transmembrane domain"/>
    <property type="match status" value="1"/>
</dbReference>
<dbReference type="InterPro" id="IPR039421">
    <property type="entry name" value="Type_1_exporter"/>
</dbReference>
<keyword evidence="11" id="KW-1185">Reference proteome</keyword>
<evidence type="ECO:0000256" key="1">
    <source>
        <dbReference type="ARBA" id="ARBA00004651"/>
    </source>
</evidence>
<dbReference type="Pfam" id="PF00005">
    <property type="entry name" value="ABC_tran"/>
    <property type="match status" value="1"/>
</dbReference>
<dbReference type="InterPro" id="IPR011527">
    <property type="entry name" value="ABC1_TM_dom"/>
</dbReference>
<protein>
    <submittedName>
        <fullName evidence="10">ABC-type transport system involved in cytochrome bd biosynthesis fused ATPase/permease subunit</fullName>
    </submittedName>
</protein>